<dbReference type="InterPro" id="IPR001173">
    <property type="entry name" value="Glyco_trans_2-like"/>
</dbReference>
<keyword evidence="2" id="KW-0328">Glycosyltransferase</keyword>
<accession>A0AAP2CHX7</accession>
<dbReference type="SUPFAM" id="SSF53448">
    <property type="entry name" value="Nucleotide-diphospho-sugar transferases"/>
    <property type="match status" value="1"/>
</dbReference>
<dbReference type="RefSeq" id="WP_213944915.1">
    <property type="nucleotide sequence ID" value="NZ_JAHCMY010000003.1"/>
</dbReference>
<dbReference type="InterPro" id="IPR029044">
    <property type="entry name" value="Nucleotide-diphossugar_trans"/>
</dbReference>
<dbReference type="Pfam" id="PF00535">
    <property type="entry name" value="Glycos_transf_2"/>
    <property type="match status" value="1"/>
</dbReference>
<keyword evidence="2" id="KW-0808">Transferase</keyword>
<dbReference type="Gene3D" id="3.90.550.10">
    <property type="entry name" value="Spore Coat Polysaccharide Biosynthesis Protein SpsA, Chain A"/>
    <property type="match status" value="1"/>
</dbReference>
<protein>
    <submittedName>
        <fullName evidence="2">Glycosyltransferase</fullName>
        <ecNumber evidence="2">2.4.-.-</ecNumber>
    </submittedName>
</protein>
<dbReference type="Proteomes" id="UP001319104">
    <property type="component" value="Unassembled WGS sequence"/>
</dbReference>
<dbReference type="EMBL" id="JAHCMY010000003">
    <property type="protein sequence ID" value="MBS9524064.1"/>
    <property type="molecule type" value="Genomic_DNA"/>
</dbReference>
<feature type="domain" description="Glycosyltransferase 2-like" evidence="1">
    <location>
        <begin position="12"/>
        <end position="129"/>
    </location>
</feature>
<dbReference type="PANTHER" id="PTHR22916">
    <property type="entry name" value="GLYCOSYLTRANSFERASE"/>
    <property type="match status" value="1"/>
</dbReference>
<gene>
    <name evidence="2" type="ORF">KI659_08565</name>
</gene>
<keyword evidence="3" id="KW-1185">Reference proteome</keyword>
<proteinExistence type="predicted"/>
<evidence type="ECO:0000313" key="2">
    <source>
        <dbReference type="EMBL" id="MBS9524064.1"/>
    </source>
</evidence>
<sequence>METRHLSNVQVSVIITCYNHGKFLKQAVQSALEQNIEELEILVVDDGSLDDTSEVAKLLPVRYIYQYNQGLSAARNTGIRHSRGKFLAFLDADDYFKPNSLHTNLDIIQNNPQIAFVAGSHEKVYEETGEVFVLNDTVNENHFYYMLQGNFIGMHAAVLYNKWVFDEYKFDVNLKMCEDYDLYLKITRKYEIIHHEKIIAAYRIHLSNMSSNYSKMLKAALSVLNRNKPLIKSVEEKKAFKEGVNFWKKYYTQEMINQMRLGKIKLDYYGLFMLIDQSPKILRRSIEAKFRSNLSVD</sequence>
<dbReference type="EC" id="2.4.-.-" evidence="2"/>
<reference evidence="2 3" key="1">
    <citation type="submission" date="2021-05" db="EMBL/GenBank/DDBJ databases">
        <authorList>
            <person name="Zhang Z.D."/>
            <person name="Osman G."/>
        </authorList>
    </citation>
    <scope>NUCLEOTIDE SEQUENCE [LARGE SCALE GENOMIC DNA]</scope>
    <source>
        <strain evidence="2 3">KCTC 32217</strain>
    </source>
</reference>
<dbReference type="PANTHER" id="PTHR22916:SF3">
    <property type="entry name" value="UDP-GLCNAC:BETAGAL BETA-1,3-N-ACETYLGLUCOSAMINYLTRANSFERASE-LIKE PROTEIN 1"/>
    <property type="match status" value="1"/>
</dbReference>
<evidence type="ECO:0000313" key="3">
    <source>
        <dbReference type="Proteomes" id="UP001319104"/>
    </source>
</evidence>
<organism evidence="2 3">
    <name type="scientific">Litoribacter ruber</name>
    <dbReference type="NCBI Taxonomy" id="702568"/>
    <lineage>
        <taxon>Bacteria</taxon>
        <taxon>Pseudomonadati</taxon>
        <taxon>Bacteroidota</taxon>
        <taxon>Cytophagia</taxon>
        <taxon>Cytophagales</taxon>
        <taxon>Cyclobacteriaceae</taxon>
        <taxon>Litoribacter</taxon>
    </lineage>
</organism>
<evidence type="ECO:0000259" key="1">
    <source>
        <dbReference type="Pfam" id="PF00535"/>
    </source>
</evidence>
<comment type="caution">
    <text evidence="2">The sequence shown here is derived from an EMBL/GenBank/DDBJ whole genome shotgun (WGS) entry which is preliminary data.</text>
</comment>
<dbReference type="AlphaFoldDB" id="A0AAP2CHX7"/>
<dbReference type="GO" id="GO:0016758">
    <property type="term" value="F:hexosyltransferase activity"/>
    <property type="evidence" value="ECO:0007669"/>
    <property type="project" value="UniProtKB-ARBA"/>
</dbReference>
<name>A0AAP2CHX7_9BACT</name>